<dbReference type="Gene3D" id="1.10.10.60">
    <property type="entry name" value="Homeodomain-like"/>
    <property type="match status" value="2"/>
</dbReference>
<keyword evidence="2" id="KW-0238">DNA-binding</keyword>
<dbReference type="InterPro" id="IPR018062">
    <property type="entry name" value="HTH_AraC-typ_CS"/>
</dbReference>
<evidence type="ECO:0000313" key="5">
    <source>
        <dbReference type="EMBL" id="QIA64080.1"/>
    </source>
</evidence>
<proteinExistence type="predicted"/>
<dbReference type="SUPFAM" id="SSF46689">
    <property type="entry name" value="Homeodomain-like"/>
    <property type="match status" value="2"/>
</dbReference>
<name>A0A7Z2T4F1_9VIBR</name>
<evidence type="ECO:0000256" key="2">
    <source>
        <dbReference type="ARBA" id="ARBA00023125"/>
    </source>
</evidence>
<dbReference type="InterPro" id="IPR018060">
    <property type="entry name" value="HTH_AraC"/>
</dbReference>
<dbReference type="PRINTS" id="PR00032">
    <property type="entry name" value="HTHARAC"/>
</dbReference>
<evidence type="ECO:0000256" key="1">
    <source>
        <dbReference type="ARBA" id="ARBA00023015"/>
    </source>
</evidence>
<keyword evidence="1" id="KW-0805">Transcription regulation</keyword>
<dbReference type="EMBL" id="CP047475">
    <property type="protein sequence ID" value="QIA64080.1"/>
    <property type="molecule type" value="Genomic_DNA"/>
</dbReference>
<accession>A0A7Z2T4F1</accession>
<dbReference type="KEGG" id="vas:GT360_11410"/>
<dbReference type="PANTHER" id="PTHR43280:SF10">
    <property type="entry name" value="REGULATORY PROTEIN POCR"/>
    <property type="match status" value="1"/>
</dbReference>
<dbReference type="Proteomes" id="UP000464262">
    <property type="component" value="Chromosome 1"/>
</dbReference>
<dbReference type="PANTHER" id="PTHR43280">
    <property type="entry name" value="ARAC-FAMILY TRANSCRIPTIONAL REGULATOR"/>
    <property type="match status" value="1"/>
</dbReference>
<reference evidence="5 6" key="1">
    <citation type="submission" date="2020-01" db="EMBL/GenBank/DDBJ databases">
        <title>Whole genome and functional gene identification of agarase of Vibrio HN897.</title>
        <authorList>
            <person name="Liu Y."/>
            <person name="Zhao Z."/>
        </authorList>
    </citation>
    <scope>NUCLEOTIDE SEQUENCE [LARGE SCALE GENOMIC DNA]</scope>
    <source>
        <strain evidence="5 6">HN897</strain>
    </source>
</reference>
<dbReference type="PROSITE" id="PS00041">
    <property type="entry name" value="HTH_ARAC_FAMILY_1"/>
    <property type="match status" value="1"/>
</dbReference>
<dbReference type="GO" id="GO:0043565">
    <property type="term" value="F:sequence-specific DNA binding"/>
    <property type="evidence" value="ECO:0007669"/>
    <property type="project" value="InterPro"/>
</dbReference>
<evidence type="ECO:0000256" key="3">
    <source>
        <dbReference type="ARBA" id="ARBA00023163"/>
    </source>
</evidence>
<evidence type="ECO:0000259" key="4">
    <source>
        <dbReference type="PROSITE" id="PS01124"/>
    </source>
</evidence>
<feature type="domain" description="HTH araC/xylS-type" evidence="4">
    <location>
        <begin position="145"/>
        <end position="244"/>
    </location>
</feature>
<keyword evidence="6" id="KW-1185">Reference proteome</keyword>
<evidence type="ECO:0000313" key="6">
    <source>
        <dbReference type="Proteomes" id="UP000464262"/>
    </source>
</evidence>
<dbReference type="PROSITE" id="PS01124">
    <property type="entry name" value="HTH_ARAC_FAMILY_2"/>
    <property type="match status" value="1"/>
</dbReference>
<dbReference type="InterPro" id="IPR020449">
    <property type="entry name" value="Tscrpt_reg_AraC-type_HTH"/>
</dbReference>
<dbReference type="InterPro" id="IPR009057">
    <property type="entry name" value="Homeodomain-like_sf"/>
</dbReference>
<dbReference type="SMART" id="SM00342">
    <property type="entry name" value="HTH_ARAC"/>
    <property type="match status" value="1"/>
</dbReference>
<sequence length="245" mass="28264">MKLLHKAYWFGSTPRELAKPMYNEITNYFEIIECGNDISIISEPDIPLCFFFIKSHDDINLFKSLTRICKNLNKKAIVIYSGEVNHQSISTGRYIYSSISTECEDIENWVTSLNLKIRLDYSKYPTSGVIDSTPTLKASNNPDIDQVVSYINSNLPSQLREEAFAEQCHYSVTYFSKVFRKTMGISFRDYVISKRISLAKQMLVEDKQTKVAVVAYQCGYKDVSYFSRIFKKKTGLTPAGYRQQY</sequence>
<keyword evidence="3" id="KW-0804">Transcription</keyword>
<dbReference type="Pfam" id="PF12833">
    <property type="entry name" value="HTH_18"/>
    <property type="match status" value="1"/>
</dbReference>
<protein>
    <submittedName>
        <fullName evidence="5">AraC family transcriptional regulator</fullName>
    </submittedName>
</protein>
<gene>
    <name evidence="5" type="ORF">GT360_11410</name>
</gene>
<dbReference type="RefSeq" id="WP_164648989.1">
    <property type="nucleotide sequence ID" value="NZ_CP047475.1"/>
</dbReference>
<organism evidence="5 6">
    <name type="scientific">Vibrio astriarenae</name>
    <dbReference type="NCBI Taxonomy" id="1481923"/>
    <lineage>
        <taxon>Bacteria</taxon>
        <taxon>Pseudomonadati</taxon>
        <taxon>Pseudomonadota</taxon>
        <taxon>Gammaproteobacteria</taxon>
        <taxon>Vibrionales</taxon>
        <taxon>Vibrionaceae</taxon>
        <taxon>Vibrio</taxon>
    </lineage>
</organism>
<dbReference type="AlphaFoldDB" id="A0A7Z2T4F1"/>
<dbReference type="GO" id="GO:0003700">
    <property type="term" value="F:DNA-binding transcription factor activity"/>
    <property type="evidence" value="ECO:0007669"/>
    <property type="project" value="InterPro"/>
</dbReference>